<proteinExistence type="predicted"/>
<evidence type="ECO:0000256" key="1">
    <source>
        <dbReference type="ARBA" id="ARBA00023015"/>
    </source>
</evidence>
<dbReference type="GO" id="GO:0043565">
    <property type="term" value="F:sequence-specific DNA binding"/>
    <property type="evidence" value="ECO:0007669"/>
    <property type="project" value="InterPro"/>
</dbReference>
<keyword evidence="3" id="KW-0804">Transcription</keyword>
<evidence type="ECO:0000256" key="4">
    <source>
        <dbReference type="SAM" id="MobiDB-lite"/>
    </source>
</evidence>
<keyword evidence="2" id="KW-0238">DNA-binding</keyword>
<dbReference type="Gene3D" id="1.10.10.60">
    <property type="entry name" value="Homeodomain-like"/>
    <property type="match status" value="2"/>
</dbReference>
<evidence type="ECO:0000313" key="7">
    <source>
        <dbReference type="Proteomes" id="UP000760668"/>
    </source>
</evidence>
<dbReference type="InterPro" id="IPR018062">
    <property type="entry name" value="HTH_AraC-typ_CS"/>
</dbReference>
<dbReference type="PANTHER" id="PTHR43280:SF2">
    <property type="entry name" value="HTH-TYPE TRANSCRIPTIONAL REGULATOR EXSA"/>
    <property type="match status" value="1"/>
</dbReference>
<dbReference type="PANTHER" id="PTHR43280">
    <property type="entry name" value="ARAC-FAMILY TRANSCRIPTIONAL REGULATOR"/>
    <property type="match status" value="1"/>
</dbReference>
<sequence length="437" mass="47551">MEQHRDRGEGCAFDVKAARETAESFSAACGVSCAVLNREGETLFTARAGCEGCEACRALTKRWGVPSPCGKLHLYGVAQAERLGGRYIYFCPAGLAYFASPIMVEGRAAGALVGGPALIMDVEDYLAGDPGAWQGLPPEDMAALCAALECSPAMEPARLSHMSALLSAAAVCVGDGGAALPSRRGETARQQDTGARTQQHKRKEGQGRYPLDKERELVRAVAEGDQDAARRLLGELLEYLLTAAGGDLRLMRARALELMAVLSRAAVDGGGDEDMILDLNCRCLSEIDCLRTAEDLALWLTQAAERFVSSVLALADVRHRDIIYKAIEYLRRNCRGRVTLEDTARHVGLSPSYFSRVFKEAVGESFNSYLGALRISRSRDMLLNTDASIAEICDRCGFDDQSYFTKVFRKYTGVTPGRFRARRGRPEAGEESGRRRA</sequence>
<dbReference type="PROSITE" id="PS00041">
    <property type="entry name" value="HTH_ARAC_FAMILY_1"/>
    <property type="match status" value="1"/>
</dbReference>
<evidence type="ECO:0000256" key="3">
    <source>
        <dbReference type="ARBA" id="ARBA00023163"/>
    </source>
</evidence>
<dbReference type="EMBL" id="DYUC01000035">
    <property type="protein sequence ID" value="HJG86211.1"/>
    <property type="molecule type" value="Genomic_DNA"/>
</dbReference>
<dbReference type="Proteomes" id="UP000760668">
    <property type="component" value="Unassembled WGS sequence"/>
</dbReference>
<dbReference type="Pfam" id="PF10114">
    <property type="entry name" value="PocR"/>
    <property type="match status" value="1"/>
</dbReference>
<dbReference type="Pfam" id="PF12833">
    <property type="entry name" value="HTH_18"/>
    <property type="match status" value="1"/>
</dbReference>
<dbReference type="SUPFAM" id="SSF46689">
    <property type="entry name" value="Homeodomain-like"/>
    <property type="match status" value="2"/>
</dbReference>
<dbReference type="RefSeq" id="WP_295369053.1">
    <property type="nucleotide sequence ID" value="NZ_DYUC01000035.1"/>
</dbReference>
<dbReference type="SMART" id="SM00342">
    <property type="entry name" value="HTH_ARAC"/>
    <property type="match status" value="1"/>
</dbReference>
<dbReference type="InterPro" id="IPR018771">
    <property type="entry name" value="PocR_dom"/>
</dbReference>
<dbReference type="InterPro" id="IPR020449">
    <property type="entry name" value="Tscrpt_reg_AraC-type_HTH"/>
</dbReference>
<evidence type="ECO:0000313" key="6">
    <source>
        <dbReference type="EMBL" id="HJG86211.1"/>
    </source>
</evidence>
<evidence type="ECO:0000256" key="2">
    <source>
        <dbReference type="ARBA" id="ARBA00023125"/>
    </source>
</evidence>
<accession>A0A921SS53</accession>
<comment type="caution">
    <text evidence="6">The sequence shown here is derived from an EMBL/GenBank/DDBJ whole genome shotgun (WGS) entry which is preliminary data.</text>
</comment>
<feature type="domain" description="HTH araC/xylS-type" evidence="5">
    <location>
        <begin position="324"/>
        <end position="422"/>
    </location>
</feature>
<dbReference type="InterPro" id="IPR018060">
    <property type="entry name" value="HTH_AraC"/>
</dbReference>
<organism evidence="6 7">
    <name type="scientific">Pseudoflavonifractor capillosus</name>
    <dbReference type="NCBI Taxonomy" id="106588"/>
    <lineage>
        <taxon>Bacteria</taxon>
        <taxon>Bacillati</taxon>
        <taxon>Bacillota</taxon>
        <taxon>Clostridia</taxon>
        <taxon>Eubacteriales</taxon>
        <taxon>Oscillospiraceae</taxon>
        <taxon>Pseudoflavonifractor</taxon>
    </lineage>
</organism>
<feature type="region of interest" description="Disordered" evidence="4">
    <location>
        <begin position="180"/>
        <end position="208"/>
    </location>
</feature>
<dbReference type="InterPro" id="IPR009057">
    <property type="entry name" value="Homeodomain-like_sf"/>
</dbReference>
<dbReference type="PROSITE" id="PS01124">
    <property type="entry name" value="HTH_ARAC_FAMILY_2"/>
    <property type="match status" value="1"/>
</dbReference>
<gene>
    <name evidence="6" type="ORF">K8V01_04200</name>
</gene>
<name>A0A921SS53_9FIRM</name>
<dbReference type="AlphaFoldDB" id="A0A921SS53"/>
<reference evidence="6" key="2">
    <citation type="submission" date="2021-09" db="EMBL/GenBank/DDBJ databases">
        <authorList>
            <person name="Gilroy R."/>
        </authorList>
    </citation>
    <scope>NUCLEOTIDE SEQUENCE</scope>
    <source>
        <strain evidence="6">CHK179-5677</strain>
    </source>
</reference>
<dbReference type="GO" id="GO:0003700">
    <property type="term" value="F:DNA-binding transcription factor activity"/>
    <property type="evidence" value="ECO:0007669"/>
    <property type="project" value="InterPro"/>
</dbReference>
<reference evidence="6" key="1">
    <citation type="journal article" date="2021" name="PeerJ">
        <title>Extensive microbial diversity within the chicken gut microbiome revealed by metagenomics and culture.</title>
        <authorList>
            <person name="Gilroy R."/>
            <person name="Ravi A."/>
            <person name="Getino M."/>
            <person name="Pursley I."/>
            <person name="Horton D.L."/>
            <person name="Alikhan N.F."/>
            <person name="Baker D."/>
            <person name="Gharbi K."/>
            <person name="Hall N."/>
            <person name="Watson M."/>
            <person name="Adriaenssens E.M."/>
            <person name="Foster-Nyarko E."/>
            <person name="Jarju S."/>
            <person name="Secka A."/>
            <person name="Antonio M."/>
            <person name="Oren A."/>
            <person name="Chaudhuri R.R."/>
            <person name="La Ragione R."/>
            <person name="Hildebrand F."/>
            <person name="Pallen M.J."/>
        </authorList>
    </citation>
    <scope>NUCLEOTIDE SEQUENCE</scope>
    <source>
        <strain evidence="6">CHK179-5677</strain>
    </source>
</reference>
<keyword evidence="1" id="KW-0805">Transcription regulation</keyword>
<protein>
    <submittedName>
        <fullName evidence="6">AraC family transcriptional regulator</fullName>
    </submittedName>
</protein>
<dbReference type="PRINTS" id="PR00032">
    <property type="entry name" value="HTHARAC"/>
</dbReference>
<evidence type="ECO:0000259" key="5">
    <source>
        <dbReference type="PROSITE" id="PS01124"/>
    </source>
</evidence>